<feature type="region of interest" description="Disordered" evidence="1">
    <location>
        <begin position="47"/>
        <end position="142"/>
    </location>
</feature>
<dbReference type="PROSITE" id="PS51257">
    <property type="entry name" value="PROKAR_LIPOPROTEIN"/>
    <property type="match status" value="1"/>
</dbReference>
<dbReference type="RefSeq" id="WP_046583774.1">
    <property type="nucleotide sequence ID" value="NZ_LAVA02000005.1"/>
</dbReference>
<evidence type="ECO:0000313" key="2">
    <source>
        <dbReference type="EMBL" id="OIJ69246.1"/>
    </source>
</evidence>
<gene>
    <name evidence="2" type="ORF">WN71_003095</name>
</gene>
<organism evidence="2 3">
    <name type="scientific">Streptomyces mangrovisoli</name>
    <dbReference type="NCBI Taxonomy" id="1428628"/>
    <lineage>
        <taxon>Bacteria</taxon>
        <taxon>Bacillati</taxon>
        <taxon>Actinomycetota</taxon>
        <taxon>Actinomycetes</taxon>
        <taxon>Kitasatosporales</taxon>
        <taxon>Streptomycetaceae</taxon>
        <taxon>Streptomyces</taxon>
    </lineage>
</organism>
<dbReference type="STRING" id="1428628.WN71_003095"/>
<proteinExistence type="predicted"/>
<feature type="compositionally biased region" description="Basic and acidic residues" evidence="1">
    <location>
        <begin position="84"/>
        <end position="100"/>
    </location>
</feature>
<evidence type="ECO:0000256" key="1">
    <source>
        <dbReference type="SAM" id="MobiDB-lite"/>
    </source>
</evidence>
<comment type="caution">
    <text evidence="2">The sequence shown here is derived from an EMBL/GenBank/DDBJ whole genome shotgun (WGS) entry which is preliminary data.</text>
</comment>
<dbReference type="Proteomes" id="UP000034196">
    <property type="component" value="Unassembled WGS sequence"/>
</dbReference>
<evidence type="ECO:0000313" key="3">
    <source>
        <dbReference type="Proteomes" id="UP000034196"/>
    </source>
</evidence>
<feature type="compositionally biased region" description="Low complexity" evidence="1">
    <location>
        <begin position="105"/>
        <end position="142"/>
    </location>
</feature>
<name>A0A1J4P6V3_9ACTN</name>
<accession>A0A1J4P6V3</accession>
<protein>
    <submittedName>
        <fullName evidence="2">Uncharacterized protein</fullName>
    </submittedName>
</protein>
<dbReference type="OrthoDB" id="4332164at2"/>
<reference evidence="2" key="1">
    <citation type="submission" date="2016-10" db="EMBL/GenBank/DDBJ databases">
        <title>Genome sequence of Streptomyces mangrovisoli MUSC 149.</title>
        <authorList>
            <person name="Lee L.-H."/>
            <person name="Ser H.-L."/>
        </authorList>
    </citation>
    <scope>NUCLEOTIDE SEQUENCE [LARGE SCALE GENOMIC DNA]</scope>
    <source>
        <strain evidence="2">MUSC 149</strain>
    </source>
</reference>
<keyword evidence="3" id="KW-1185">Reference proteome</keyword>
<dbReference type="AlphaFoldDB" id="A0A1J4P6V3"/>
<dbReference type="EMBL" id="LAVA02000005">
    <property type="protein sequence ID" value="OIJ69246.1"/>
    <property type="molecule type" value="Genomic_DNA"/>
</dbReference>
<feature type="compositionally biased region" description="Low complexity" evidence="1">
    <location>
        <begin position="47"/>
        <end position="58"/>
    </location>
</feature>
<sequence>MLRATVTHGRRGAAIGASAAVAVLGVALAACGGGAGGGYAAVGPADGPSGTPTTGPTGAVRLVPLDGASDSPRPGGGSGDSSDTSDRSGSRGEGAEDRESGAGGSPAAAAAGPGTDAGATAPSGAHGSHTSPTPTSSRTAAPAALAWSGPAWQAGDRRWCDEVTVEFRNSGGTPVRSGTVTFGTHIIGALGIDWATVTSTEDLPAPIGAGARTSATWTVCVDAWRVPLGMHVETRDASVRWT</sequence>